<dbReference type="GO" id="GO:0030246">
    <property type="term" value="F:carbohydrate binding"/>
    <property type="evidence" value="ECO:0007669"/>
    <property type="project" value="InterPro"/>
</dbReference>
<dbReference type="KEGG" id="cmo:103498272"/>
<dbReference type="AlphaFoldDB" id="A0A1S3C9A4"/>
<reference evidence="2" key="1">
    <citation type="submission" date="2025-08" db="UniProtKB">
        <authorList>
            <consortium name="RefSeq"/>
        </authorList>
    </citation>
    <scope>IDENTIFICATION</scope>
    <source>
        <tissue evidence="2">Stem</tissue>
    </source>
</reference>
<organism evidence="1 2">
    <name type="scientific">Cucumis melo</name>
    <name type="common">Muskmelon</name>
    <dbReference type="NCBI Taxonomy" id="3656"/>
    <lineage>
        <taxon>Eukaryota</taxon>
        <taxon>Viridiplantae</taxon>
        <taxon>Streptophyta</taxon>
        <taxon>Embryophyta</taxon>
        <taxon>Tracheophyta</taxon>
        <taxon>Spermatophyta</taxon>
        <taxon>Magnoliopsida</taxon>
        <taxon>eudicotyledons</taxon>
        <taxon>Gunneridae</taxon>
        <taxon>Pentapetalae</taxon>
        <taxon>rosids</taxon>
        <taxon>fabids</taxon>
        <taxon>Cucurbitales</taxon>
        <taxon>Cucurbitaceae</taxon>
        <taxon>Benincaseae</taxon>
        <taxon>Cucumis</taxon>
    </lineage>
</organism>
<evidence type="ECO:0000313" key="2">
    <source>
        <dbReference type="RefSeq" id="XP_008459050.2"/>
    </source>
</evidence>
<dbReference type="PANTHER" id="PTHR48478:SF1">
    <property type="entry name" value="LECTIN-LIKE"/>
    <property type="match status" value="1"/>
</dbReference>
<dbReference type="InParanoid" id="A0A1S3C9A4"/>
<dbReference type="GeneID" id="103498272"/>
<accession>A0A1S3C9A4</accession>
<dbReference type="Pfam" id="PF14299">
    <property type="entry name" value="PP2"/>
    <property type="match status" value="1"/>
</dbReference>
<dbReference type="InterPro" id="IPR052147">
    <property type="entry name" value="PP2-like/Lectin"/>
</dbReference>
<name>A0A1S3C9A4_CUCME</name>
<dbReference type="RefSeq" id="XP_008459050.2">
    <property type="nucleotide sequence ID" value="XM_008460828.3"/>
</dbReference>
<protein>
    <submittedName>
        <fullName evidence="2">Lectin</fullName>
    </submittedName>
</protein>
<keyword evidence="1" id="KW-1185">Reference proteome</keyword>
<sequence>MGSEEEAKKLLVNKLVYNNCLESILALADDKAALKLPVFLPLCDQLAGGISLCGGTIKFRLNIATNTNRLFILPKILTIYRVNDPRYWTWIHITDHITAVDGPKLISITKLDIRGKFSSRLLTQNTIYVCALLVIFYEDKSGWETPVNVSLTTPDGKTVTNQVSLERKPIGMFFELPVGEFTVNNKGCEDTGLVQFAVTEYSNHEKRGLLIKGCLVRAKFSNGCTTPTVPSLA</sequence>
<dbReference type="InterPro" id="IPR025886">
    <property type="entry name" value="PP2-like"/>
</dbReference>
<dbReference type="Proteomes" id="UP001652600">
    <property type="component" value="Chromosome 12"/>
</dbReference>
<gene>
    <name evidence="2" type="primary">LOC103498272</name>
</gene>
<dbReference type="PANTHER" id="PTHR48478">
    <property type="entry name" value="LECTIN-LIKE"/>
    <property type="match status" value="1"/>
</dbReference>
<evidence type="ECO:0000313" key="1">
    <source>
        <dbReference type="Proteomes" id="UP001652600"/>
    </source>
</evidence>
<dbReference type="Gramene" id="MELO3C021760.2.1">
    <property type="protein sequence ID" value="MELO3C021760.2.1"/>
    <property type="gene ID" value="MELO3C021760.2"/>
</dbReference>
<proteinExistence type="predicted"/>